<feature type="non-terminal residue" evidence="1">
    <location>
        <position position="1"/>
    </location>
</feature>
<dbReference type="AlphaFoldDB" id="A0AAV6M9P2"/>
<proteinExistence type="predicted"/>
<gene>
    <name evidence="1" type="ORF">SDJN03_24980</name>
</gene>
<accession>A0AAV6M9P2</accession>
<reference evidence="1 2" key="1">
    <citation type="journal article" date="2021" name="Hortic Res">
        <title>The domestication of Cucurbita argyrosperma as revealed by the genome of its wild relative.</title>
        <authorList>
            <person name="Barrera-Redondo J."/>
            <person name="Sanchez-de la Vega G."/>
            <person name="Aguirre-Liguori J.A."/>
            <person name="Castellanos-Morales G."/>
            <person name="Gutierrez-Guerrero Y.T."/>
            <person name="Aguirre-Dugua X."/>
            <person name="Aguirre-Planter E."/>
            <person name="Tenaillon M.I."/>
            <person name="Lira-Saade R."/>
            <person name="Eguiarte L.E."/>
        </authorList>
    </citation>
    <scope>NUCLEOTIDE SEQUENCE [LARGE SCALE GENOMIC DNA]</scope>
    <source>
        <strain evidence="1">JBR-2021</strain>
    </source>
</reference>
<name>A0AAV6M9P2_9ROSI</name>
<dbReference type="Proteomes" id="UP000685013">
    <property type="component" value="Chromosome 16"/>
</dbReference>
<sequence>MRKQLESKGRVEIVRAQRKLWTAEGAGQERNWKRAKERSWSSEARPWLPLFLPQTRLREVLGGLYKWIMQSQTARIEEDAAAHLNGAVLPNQEEC</sequence>
<keyword evidence="2" id="KW-1185">Reference proteome</keyword>
<dbReference type="EMBL" id="JAGKQH010000016">
    <property type="protein sequence ID" value="KAG6577406.1"/>
    <property type="molecule type" value="Genomic_DNA"/>
</dbReference>
<organism evidence="1 2">
    <name type="scientific">Cucurbita argyrosperma subsp. sororia</name>
    <dbReference type="NCBI Taxonomy" id="37648"/>
    <lineage>
        <taxon>Eukaryota</taxon>
        <taxon>Viridiplantae</taxon>
        <taxon>Streptophyta</taxon>
        <taxon>Embryophyta</taxon>
        <taxon>Tracheophyta</taxon>
        <taxon>Spermatophyta</taxon>
        <taxon>Magnoliopsida</taxon>
        <taxon>eudicotyledons</taxon>
        <taxon>Gunneridae</taxon>
        <taxon>Pentapetalae</taxon>
        <taxon>rosids</taxon>
        <taxon>fabids</taxon>
        <taxon>Cucurbitales</taxon>
        <taxon>Cucurbitaceae</taxon>
        <taxon>Cucurbiteae</taxon>
        <taxon>Cucurbita</taxon>
    </lineage>
</organism>
<protein>
    <submittedName>
        <fullName evidence="1">Uncharacterized protein</fullName>
    </submittedName>
</protein>
<evidence type="ECO:0000313" key="2">
    <source>
        <dbReference type="Proteomes" id="UP000685013"/>
    </source>
</evidence>
<comment type="caution">
    <text evidence="1">The sequence shown here is derived from an EMBL/GenBank/DDBJ whole genome shotgun (WGS) entry which is preliminary data.</text>
</comment>
<evidence type="ECO:0000313" key="1">
    <source>
        <dbReference type="EMBL" id="KAG6577406.1"/>
    </source>
</evidence>